<accession>A0AAN6NEA3</accession>
<gene>
    <name evidence="2" type="ORF">QBC46DRAFT_43349</name>
</gene>
<protein>
    <submittedName>
        <fullName evidence="2">Uncharacterized protein</fullName>
    </submittedName>
</protein>
<keyword evidence="1" id="KW-0472">Membrane</keyword>
<organism evidence="2 3">
    <name type="scientific">Diplogelasinospora grovesii</name>
    <dbReference type="NCBI Taxonomy" id="303347"/>
    <lineage>
        <taxon>Eukaryota</taxon>
        <taxon>Fungi</taxon>
        <taxon>Dikarya</taxon>
        <taxon>Ascomycota</taxon>
        <taxon>Pezizomycotina</taxon>
        <taxon>Sordariomycetes</taxon>
        <taxon>Sordariomycetidae</taxon>
        <taxon>Sordariales</taxon>
        <taxon>Diplogelasinosporaceae</taxon>
        <taxon>Diplogelasinospora</taxon>
    </lineage>
</organism>
<name>A0AAN6NEA3_9PEZI</name>
<feature type="transmembrane region" description="Helical" evidence="1">
    <location>
        <begin position="100"/>
        <end position="132"/>
    </location>
</feature>
<evidence type="ECO:0000313" key="2">
    <source>
        <dbReference type="EMBL" id="KAK3943228.1"/>
    </source>
</evidence>
<evidence type="ECO:0000256" key="1">
    <source>
        <dbReference type="SAM" id="Phobius"/>
    </source>
</evidence>
<dbReference type="EMBL" id="MU853767">
    <property type="protein sequence ID" value="KAK3943228.1"/>
    <property type="molecule type" value="Genomic_DNA"/>
</dbReference>
<dbReference type="Proteomes" id="UP001303473">
    <property type="component" value="Unassembled WGS sequence"/>
</dbReference>
<keyword evidence="1" id="KW-0812">Transmembrane</keyword>
<dbReference type="AlphaFoldDB" id="A0AAN6NEA3"/>
<reference evidence="3" key="1">
    <citation type="journal article" date="2023" name="Mol. Phylogenet. Evol.">
        <title>Genome-scale phylogeny and comparative genomics of the fungal order Sordariales.</title>
        <authorList>
            <person name="Hensen N."/>
            <person name="Bonometti L."/>
            <person name="Westerberg I."/>
            <person name="Brannstrom I.O."/>
            <person name="Guillou S."/>
            <person name="Cros-Aarteil S."/>
            <person name="Calhoun S."/>
            <person name="Haridas S."/>
            <person name="Kuo A."/>
            <person name="Mondo S."/>
            <person name="Pangilinan J."/>
            <person name="Riley R."/>
            <person name="LaButti K."/>
            <person name="Andreopoulos B."/>
            <person name="Lipzen A."/>
            <person name="Chen C."/>
            <person name="Yan M."/>
            <person name="Daum C."/>
            <person name="Ng V."/>
            <person name="Clum A."/>
            <person name="Steindorff A."/>
            <person name="Ohm R.A."/>
            <person name="Martin F."/>
            <person name="Silar P."/>
            <person name="Natvig D.O."/>
            <person name="Lalanne C."/>
            <person name="Gautier V."/>
            <person name="Ament-Velasquez S.L."/>
            <person name="Kruys A."/>
            <person name="Hutchinson M.I."/>
            <person name="Powell A.J."/>
            <person name="Barry K."/>
            <person name="Miller A.N."/>
            <person name="Grigoriev I.V."/>
            <person name="Debuchy R."/>
            <person name="Gladieux P."/>
            <person name="Hiltunen Thoren M."/>
            <person name="Johannesson H."/>
        </authorList>
    </citation>
    <scope>NUCLEOTIDE SEQUENCE [LARGE SCALE GENOMIC DNA]</scope>
    <source>
        <strain evidence="3">CBS 340.73</strain>
    </source>
</reference>
<proteinExistence type="predicted"/>
<keyword evidence="3" id="KW-1185">Reference proteome</keyword>
<keyword evidence="1" id="KW-1133">Transmembrane helix</keyword>
<sequence length="136" mass="14899">MAILAAPTTDPSVALRQRSDLISVLGPLVGLAPQFRHLLTLITTFLFIHTYFAASIVATALSQASLCVLFKTAGLTKRVSWTIWNAKATKRLRKKLEFEFFVLILGPGGNALCLMVFWPGWLIIGATIWAVWPATG</sequence>
<feature type="transmembrane region" description="Helical" evidence="1">
    <location>
        <begin position="38"/>
        <end position="61"/>
    </location>
</feature>
<evidence type="ECO:0000313" key="3">
    <source>
        <dbReference type="Proteomes" id="UP001303473"/>
    </source>
</evidence>
<comment type="caution">
    <text evidence="2">The sequence shown here is derived from an EMBL/GenBank/DDBJ whole genome shotgun (WGS) entry which is preliminary data.</text>
</comment>